<dbReference type="AlphaFoldDB" id="A0A2S0VU33"/>
<keyword evidence="1" id="KW-0732">Signal</keyword>
<organism evidence="2 3">
    <name type="scientific">Saccharobesus litoralis</name>
    <dbReference type="NCBI Taxonomy" id="2172099"/>
    <lineage>
        <taxon>Bacteria</taxon>
        <taxon>Pseudomonadati</taxon>
        <taxon>Pseudomonadota</taxon>
        <taxon>Gammaproteobacteria</taxon>
        <taxon>Alteromonadales</taxon>
        <taxon>Alteromonadaceae</taxon>
        <taxon>Saccharobesus</taxon>
    </lineage>
</organism>
<dbReference type="KEGG" id="cate:C2869_15340"/>
<feature type="chain" id="PRO_5015751678" evidence="1">
    <location>
        <begin position="21"/>
        <end position="167"/>
    </location>
</feature>
<name>A0A2S0VU33_9ALTE</name>
<evidence type="ECO:0000256" key="1">
    <source>
        <dbReference type="SAM" id="SignalP"/>
    </source>
</evidence>
<keyword evidence="3" id="KW-1185">Reference proteome</keyword>
<proteinExistence type="predicted"/>
<feature type="signal peptide" evidence="1">
    <location>
        <begin position="1"/>
        <end position="20"/>
    </location>
</feature>
<dbReference type="Proteomes" id="UP000244441">
    <property type="component" value="Chromosome"/>
</dbReference>
<dbReference type="RefSeq" id="WP_108603797.1">
    <property type="nucleotide sequence ID" value="NZ_CP026604.1"/>
</dbReference>
<reference evidence="2 3" key="1">
    <citation type="submission" date="2018-01" db="EMBL/GenBank/DDBJ databases">
        <title>Genome sequence of a Cantenovulum-like bacteria.</title>
        <authorList>
            <person name="Tan W.R."/>
            <person name="Lau N.-S."/>
            <person name="Go F."/>
            <person name="Amirul A.-A.A."/>
        </authorList>
    </citation>
    <scope>NUCLEOTIDE SEQUENCE [LARGE SCALE GENOMIC DNA]</scope>
    <source>
        <strain evidence="2 3">CCB-QB4</strain>
    </source>
</reference>
<dbReference type="EMBL" id="CP026604">
    <property type="protein sequence ID" value="AWB67727.1"/>
    <property type="molecule type" value="Genomic_DNA"/>
</dbReference>
<evidence type="ECO:0000313" key="2">
    <source>
        <dbReference type="EMBL" id="AWB67727.1"/>
    </source>
</evidence>
<sequence>MKTTLTATLLFGLLTNTVFAAETLKLSAIKDFAINSIEGNSYYVHEGRNALAINAGKKSMRNKFYSASYTVKQGEFNQIKLTTLTELDGESQYKVAVNDKVVAILTNPETNVDYKPNTFVLDKVTVKAGDVVHVYSNAVTNGKIPENDETAYARGRWVNLTLIKTAS</sequence>
<gene>
    <name evidence="2" type="ORF">C2869_15340</name>
</gene>
<dbReference type="OrthoDB" id="266054at2"/>
<evidence type="ECO:0000313" key="3">
    <source>
        <dbReference type="Proteomes" id="UP000244441"/>
    </source>
</evidence>
<accession>A0A2S0VU33</accession>
<protein>
    <submittedName>
        <fullName evidence="2">Uncharacterized protein</fullName>
    </submittedName>
</protein>